<dbReference type="EMBL" id="JAFGIX010000040">
    <property type="protein sequence ID" value="MBN1573125.1"/>
    <property type="molecule type" value="Genomic_DNA"/>
</dbReference>
<reference evidence="4" key="2">
    <citation type="submission" date="2021-01" db="EMBL/GenBank/DDBJ databases">
        <authorList>
            <person name="Hahn C.R."/>
            <person name="Youssef N.H."/>
            <person name="Elshahed M."/>
        </authorList>
    </citation>
    <scope>NUCLEOTIDE SEQUENCE</scope>
    <source>
        <strain evidence="4">Zod_Metabat.24</strain>
    </source>
</reference>
<comment type="caution">
    <text evidence="4">The sequence shown here is derived from an EMBL/GenBank/DDBJ whole genome shotgun (WGS) entry which is preliminary data.</text>
</comment>
<feature type="domain" description="Zinc-ribbon" evidence="2">
    <location>
        <begin position="368"/>
        <end position="389"/>
    </location>
</feature>
<gene>
    <name evidence="4" type="ORF">JW984_08015</name>
</gene>
<feature type="domain" description="SPFH" evidence="3">
    <location>
        <begin position="20"/>
        <end position="230"/>
    </location>
</feature>
<evidence type="ECO:0000259" key="1">
    <source>
        <dbReference type="Pfam" id="PF12773"/>
    </source>
</evidence>
<dbReference type="Pfam" id="PF13240">
    <property type="entry name" value="Zn_Ribbon_1"/>
    <property type="match status" value="1"/>
</dbReference>
<protein>
    <submittedName>
        <fullName evidence="4">SPFH domain-containing protein</fullName>
    </submittedName>
</protein>
<dbReference type="SUPFAM" id="SSF117892">
    <property type="entry name" value="Band 7/SPFH domain"/>
    <property type="match status" value="1"/>
</dbReference>
<sequence>MSQFLEVIEYFFEDETEMVHRIPESGSAETKLGAQLVVRENEAAIFFRDGKGLDVFGPGRHTLTTMNLPILTKILALPFGHTSPFRCEVIFLNMRIFTDLKWGTRNPVAFRDKEFGLVRLRAYGNYTLRITQPLLFINTLVATKSMMTTEGISGYLRDVIVSRLNDLLGEHMKTILDLPQNYGELAVVAKVRIKDDFEKYGIELIDFYINEITPPDEVQRIIDERTGMGVVGNMNEFLKYEAAKAVGMLGEGGEGAAAAGVGGGVGGTAASGAAAGMGVGVGAGLGMMVPGMIFKTMMEGGATAEAIKKQGFVNCPKCHANVQLDSRFCPSCGTQLVVVNRCGKCGAELPPEAKFCPECGKVVGEETKCKKCGATLPDGTKFCTECGEKVE</sequence>
<dbReference type="Gene3D" id="3.30.479.30">
    <property type="entry name" value="Band 7 domain"/>
    <property type="match status" value="1"/>
</dbReference>
<dbReference type="AlphaFoldDB" id="A0A9D8PPQ9"/>
<evidence type="ECO:0000259" key="3">
    <source>
        <dbReference type="Pfam" id="PF13421"/>
    </source>
</evidence>
<dbReference type="InterPro" id="IPR033880">
    <property type="entry name" value="SPFH_YdjI"/>
</dbReference>
<evidence type="ECO:0000259" key="2">
    <source>
        <dbReference type="Pfam" id="PF13240"/>
    </source>
</evidence>
<proteinExistence type="predicted"/>
<dbReference type="Pfam" id="PF12773">
    <property type="entry name" value="DZR"/>
    <property type="match status" value="1"/>
</dbReference>
<accession>A0A9D8PPQ9</accession>
<evidence type="ECO:0000313" key="4">
    <source>
        <dbReference type="EMBL" id="MBN1573125.1"/>
    </source>
</evidence>
<dbReference type="Pfam" id="PF13421">
    <property type="entry name" value="Band_7_1"/>
    <property type="match status" value="1"/>
</dbReference>
<evidence type="ECO:0000313" key="5">
    <source>
        <dbReference type="Proteomes" id="UP000809273"/>
    </source>
</evidence>
<dbReference type="Proteomes" id="UP000809273">
    <property type="component" value="Unassembled WGS sequence"/>
</dbReference>
<name>A0A9D8PPQ9_9DELT</name>
<dbReference type="InterPro" id="IPR025874">
    <property type="entry name" value="DZR"/>
</dbReference>
<feature type="domain" description="DZANK-type" evidence="1">
    <location>
        <begin position="315"/>
        <end position="360"/>
    </location>
</feature>
<reference evidence="4" key="1">
    <citation type="journal article" date="2021" name="Environ. Microbiol.">
        <title>Genomic characterization of three novel Desulfobacterota classes expand the metabolic and phylogenetic diversity of the phylum.</title>
        <authorList>
            <person name="Murphy C.L."/>
            <person name="Biggerstaff J."/>
            <person name="Eichhorn A."/>
            <person name="Ewing E."/>
            <person name="Shahan R."/>
            <person name="Soriano D."/>
            <person name="Stewart S."/>
            <person name="VanMol K."/>
            <person name="Walker R."/>
            <person name="Walters P."/>
            <person name="Elshahed M.S."/>
            <person name="Youssef N.H."/>
        </authorList>
    </citation>
    <scope>NUCLEOTIDE SEQUENCE</scope>
    <source>
        <strain evidence="4">Zod_Metabat.24</strain>
    </source>
</reference>
<dbReference type="InterPro" id="IPR026870">
    <property type="entry name" value="Zinc_ribbon_dom"/>
</dbReference>
<dbReference type="PANTHER" id="PTHR37826:SF2">
    <property type="entry name" value="ZINC-RIBBON DOMAIN-CONTAINING PROTEIN"/>
    <property type="match status" value="1"/>
</dbReference>
<dbReference type="CDD" id="cd03408">
    <property type="entry name" value="SPFH_like_u1"/>
    <property type="match status" value="1"/>
</dbReference>
<organism evidence="4 5">
    <name type="scientific">Candidatus Zymogenus saltonus</name>
    <dbReference type="NCBI Taxonomy" id="2844893"/>
    <lineage>
        <taxon>Bacteria</taxon>
        <taxon>Deltaproteobacteria</taxon>
        <taxon>Candidatus Zymogenia</taxon>
        <taxon>Candidatus Zymogeniales</taxon>
        <taxon>Candidatus Zymogenaceae</taxon>
        <taxon>Candidatus Zymogenus</taxon>
    </lineage>
</organism>
<dbReference type="PANTHER" id="PTHR37826">
    <property type="entry name" value="FLOTILLIN BAND_7_5 DOMAIN PROTEIN"/>
    <property type="match status" value="1"/>
</dbReference>
<dbReference type="InterPro" id="IPR036013">
    <property type="entry name" value="Band_7/SPFH_dom_sf"/>
</dbReference>